<dbReference type="Gene3D" id="2.60.40.10">
    <property type="entry name" value="Immunoglobulins"/>
    <property type="match status" value="1"/>
</dbReference>
<accession>A0A382VHT5</accession>
<dbReference type="Pfam" id="PF00041">
    <property type="entry name" value="fn3"/>
    <property type="match status" value="1"/>
</dbReference>
<evidence type="ECO:0000313" key="3">
    <source>
        <dbReference type="EMBL" id="SVD46059.1"/>
    </source>
</evidence>
<dbReference type="InterPro" id="IPR013783">
    <property type="entry name" value="Ig-like_fold"/>
</dbReference>
<dbReference type="CDD" id="cd00063">
    <property type="entry name" value="FN3"/>
    <property type="match status" value="1"/>
</dbReference>
<dbReference type="EMBL" id="UINC01152079">
    <property type="protein sequence ID" value="SVD46059.1"/>
    <property type="molecule type" value="Genomic_DNA"/>
</dbReference>
<dbReference type="InterPro" id="IPR003961">
    <property type="entry name" value="FN3_dom"/>
</dbReference>
<gene>
    <name evidence="3" type="ORF">METZ01_LOCUS398913</name>
</gene>
<reference evidence="3" key="1">
    <citation type="submission" date="2018-05" db="EMBL/GenBank/DDBJ databases">
        <authorList>
            <person name="Lanie J.A."/>
            <person name="Ng W.-L."/>
            <person name="Kazmierczak K.M."/>
            <person name="Andrzejewski T.M."/>
            <person name="Davidsen T.M."/>
            <person name="Wayne K.J."/>
            <person name="Tettelin H."/>
            <person name="Glass J.I."/>
            <person name="Rusch D."/>
            <person name="Podicherti R."/>
            <person name="Tsui H.-C.T."/>
            <person name="Winkler M.E."/>
        </authorList>
    </citation>
    <scope>NUCLEOTIDE SEQUENCE</scope>
</reference>
<dbReference type="AlphaFoldDB" id="A0A382VHT5"/>
<protein>
    <recommendedName>
        <fullName evidence="2">Fibronectin type-III domain-containing protein</fullName>
    </recommendedName>
</protein>
<dbReference type="InterPro" id="IPR036116">
    <property type="entry name" value="FN3_sf"/>
</dbReference>
<dbReference type="SUPFAM" id="SSF49265">
    <property type="entry name" value="Fibronectin type III"/>
    <property type="match status" value="1"/>
</dbReference>
<proteinExistence type="predicted"/>
<organism evidence="3">
    <name type="scientific">marine metagenome</name>
    <dbReference type="NCBI Taxonomy" id="408172"/>
    <lineage>
        <taxon>unclassified sequences</taxon>
        <taxon>metagenomes</taxon>
        <taxon>ecological metagenomes</taxon>
    </lineage>
</organism>
<feature type="domain" description="Fibronectin type-III" evidence="2">
    <location>
        <begin position="4"/>
        <end position="131"/>
    </location>
</feature>
<feature type="region of interest" description="Disordered" evidence="1">
    <location>
        <begin position="165"/>
        <end position="197"/>
    </location>
</feature>
<evidence type="ECO:0000256" key="1">
    <source>
        <dbReference type="SAM" id="MobiDB-lite"/>
    </source>
</evidence>
<name>A0A382VHT5_9ZZZZ</name>
<feature type="non-terminal residue" evidence="3">
    <location>
        <position position="258"/>
    </location>
</feature>
<dbReference type="SMART" id="SM00060">
    <property type="entry name" value="FN3"/>
    <property type="match status" value="1"/>
</dbReference>
<sequence length="258" mass="28501">MPVQMSPQKIDVFYTAPRETGVLLEWREPSNGGAEITSYEIRMRTSALDGVPAYTVTIPGCAACNPPTAESQQTIPAQPAQPAGNWLLFPGIPTETTRGEIEVWQEIEVTGLTNGIMYDFQVRAINSVGPTDDFDDDPGQRWSDGRIVQTQEIVAYHEVSDIFWGNDGVDNDHDGQVDEQDEQRNGPPPLAEDHDYGAEGTQYADDMIFDGQKNFGEGQTFGDNTEFVEGQEFDDDVNFSGEDIKFNGAKFQNAETFG</sequence>
<evidence type="ECO:0000259" key="2">
    <source>
        <dbReference type="SMART" id="SM00060"/>
    </source>
</evidence>